<evidence type="ECO:0000256" key="1">
    <source>
        <dbReference type="ARBA" id="ARBA00004496"/>
    </source>
</evidence>
<accession>A0A956NMD1</accession>
<proteinExistence type="predicted"/>
<reference evidence="6" key="1">
    <citation type="submission" date="2020-04" db="EMBL/GenBank/DDBJ databases">
        <authorList>
            <person name="Zhang T."/>
        </authorList>
    </citation>
    <scope>NUCLEOTIDE SEQUENCE</scope>
    <source>
        <strain evidence="6">HKST-UBA02</strain>
    </source>
</reference>
<dbReference type="AlphaFoldDB" id="A0A956NMD1"/>
<dbReference type="Proteomes" id="UP000739538">
    <property type="component" value="Unassembled WGS sequence"/>
</dbReference>
<dbReference type="Pfam" id="PF04405">
    <property type="entry name" value="ScdA_N"/>
    <property type="match status" value="1"/>
</dbReference>
<keyword evidence="4" id="KW-0408">Iron</keyword>
<evidence type="ECO:0000256" key="2">
    <source>
        <dbReference type="ARBA" id="ARBA00022490"/>
    </source>
</evidence>
<gene>
    <name evidence="6" type="ORF">KDA27_28920</name>
</gene>
<evidence type="ECO:0000313" key="7">
    <source>
        <dbReference type="Proteomes" id="UP000739538"/>
    </source>
</evidence>
<dbReference type="Pfam" id="PF01814">
    <property type="entry name" value="Hemerythrin"/>
    <property type="match status" value="1"/>
</dbReference>
<dbReference type="InterPro" id="IPR019903">
    <property type="entry name" value="RIC_family"/>
</dbReference>
<name>A0A956NMD1_UNCEI</name>
<evidence type="ECO:0000313" key="6">
    <source>
        <dbReference type="EMBL" id="MCA9759854.1"/>
    </source>
</evidence>
<feature type="domain" description="Hemerythrin-like" evidence="5">
    <location>
        <begin position="79"/>
        <end position="180"/>
    </location>
</feature>
<dbReference type="InterPro" id="IPR038062">
    <property type="entry name" value="ScdA-like_N_sf"/>
</dbReference>
<dbReference type="Gene3D" id="1.10.3910.10">
    <property type="entry name" value="SP0561-like"/>
    <property type="match status" value="1"/>
</dbReference>
<dbReference type="GO" id="GO:0005737">
    <property type="term" value="C:cytoplasm"/>
    <property type="evidence" value="ECO:0007669"/>
    <property type="project" value="UniProtKB-SubCell"/>
</dbReference>
<evidence type="ECO:0000256" key="4">
    <source>
        <dbReference type="ARBA" id="ARBA00023004"/>
    </source>
</evidence>
<keyword evidence="3" id="KW-0479">Metal-binding</keyword>
<dbReference type="PANTHER" id="PTHR36438">
    <property type="entry name" value="IRON-SULFUR CLUSTER REPAIR PROTEIN YTFE"/>
    <property type="match status" value="1"/>
</dbReference>
<dbReference type="PANTHER" id="PTHR36438:SF1">
    <property type="entry name" value="IRON-SULFUR CLUSTER REPAIR PROTEIN YTFE"/>
    <property type="match status" value="1"/>
</dbReference>
<reference evidence="6" key="2">
    <citation type="journal article" date="2021" name="Microbiome">
        <title>Successional dynamics and alternative stable states in a saline activated sludge microbial community over 9 years.</title>
        <authorList>
            <person name="Wang Y."/>
            <person name="Ye J."/>
            <person name="Ju F."/>
            <person name="Liu L."/>
            <person name="Boyd J.A."/>
            <person name="Deng Y."/>
            <person name="Parks D.H."/>
            <person name="Jiang X."/>
            <person name="Yin X."/>
            <person name="Woodcroft B.J."/>
            <person name="Tyson G.W."/>
            <person name="Hugenholtz P."/>
            <person name="Polz M.F."/>
            <person name="Zhang T."/>
        </authorList>
    </citation>
    <scope>NUCLEOTIDE SEQUENCE</scope>
    <source>
        <strain evidence="6">HKST-UBA02</strain>
    </source>
</reference>
<dbReference type="InterPro" id="IPR012312">
    <property type="entry name" value="Hemerythrin-like"/>
</dbReference>
<comment type="subcellular location">
    <subcellularLocation>
        <location evidence="1">Cytoplasm</location>
    </subcellularLocation>
</comment>
<protein>
    <submittedName>
        <fullName evidence="6">DUF542 domain-containing protein</fullName>
    </submittedName>
</protein>
<dbReference type="Gene3D" id="1.20.120.520">
    <property type="entry name" value="nmb1532 protein domain like"/>
    <property type="match status" value="1"/>
</dbReference>
<evidence type="ECO:0000256" key="3">
    <source>
        <dbReference type="ARBA" id="ARBA00022723"/>
    </source>
</evidence>
<evidence type="ECO:0000259" key="5">
    <source>
        <dbReference type="Pfam" id="PF01814"/>
    </source>
</evidence>
<organism evidence="6 7">
    <name type="scientific">Eiseniibacteriota bacterium</name>
    <dbReference type="NCBI Taxonomy" id="2212470"/>
    <lineage>
        <taxon>Bacteria</taxon>
        <taxon>Candidatus Eiseniibacteriota</taxon>
    </lineage>
</organism>
<dbReference type="GO" id="GO:0046872">
    <property type="term" value="F:metal ion binding"/>
    <property type="evidence" value="ECO:0007669"/>
    <property type="project" value="UniProtKB-KW"/>
</dbReference>
<dbReference type="SUPFAM" id="SSF140683">
    <property type="entry name" value="SP0561-like"/>
    <property type="match status" value="1"/>
</dbReference>
<sequence>MLDPNRSIADLVSEHAECAAVLRRHRIDFCFGGGRSLARACEEHSVDLDELTHALEHAIRSRGPVPADPRGLSTAALIAHIERTHHAYLRQALPFLDRLAANVARVHGATQGNLREIAAEVALLRLALELRLEREETQLFPALESGRAKDAAAELATVLDEQHVVGAALRRLRDLTCHYEAPQG</sequence>
<dbReference type="EMBL" id="JAGQHS010000555">
    <property type="protein sequence ID" value="MCA9759854.1"/>
    <property type="molecule type" value="Genomic_DNA"/>
</dbReference>
<keyword evidence="2" id="KW-0963">Cytoplasm</keyword>
<comment type="caution">
    <text evidence="6">The sequence shown here is derived from an EMBL/GenBank/DDBJ whole genome shotgun (WGS) entry which is preliminary data.</text>
</comment>
<feature type="non-terminal residue" evidence="6">
    <location>
        <position position="184"/>
    </location>
</feature>